<organism evidence="3 4">
    <name type="scientific">Aquatica leii</name>
    <dbReference type="NCBI Taxonomy" id="1421715"/>
    <lineage>
        <taxon>Eukaryota</taxon>
        <taxon>Metazoa</taxon>
        <taxon>Ecdysozoa</taxon>
        <taxon>Arthropoda</taxon>
        <taxon>Hexapoda</taxon>
        <taxon>Insecta</taxon>
        <taxon>Pterygota</taxon>
        <taxon>Neoptera</taxon>
        <taxon>Endopterygota</taxon>
        <taxon>Coleoptera</taxon>
        <taxon>Polyphaga</taxon>
        <taxon>Elateriformia</taxon>
        <taxon>Elateroidea</taxon>
        <taxon>Lampyridae</taxon>
        <taxon>Luciolinae</taxon>
        <taxon>Aquatica</taxon>
    </lineage>
</organism>
<keyword evidence="4" id="KW-1185">Reference proteome</keyword>
<keyword evidence="1" id="KW-0175">Coiled coil</keyword>
<dbReference type="Proteomes" id="UP001353858">
    <property type="component" value="Unassembled WGS sequence"/>
</dbReference>
<name>A0AAN7SQW4_9COLE</name>
<protein>
    <submittedName>
        <fullName evidence="3">Uncharacterized protein</fullName>
    </submittedName>
</protein>
<feature type="coiled-coil region" evidence="1">
    <location>
        <begin position="21"/>
        <end position="58"/>
    </location>
</feature>
<dbReference type="EMBL" id="JARPUR010000001">
    <property type="protein sequence ID" value="KAK4885118.1"/>
    <property type="molecule type" value="Genomic_DNA"/>
</dbReference>
<accession>A0AAN7SQW4</accession>
<feature type="region of interest" description="Disordered" evidence="2">
    <location>
        <begin position="100"/>
        <end position="127"/>
    </location>
</feature>
<comment type="caution">
    <text evidence="3">The sequence shown here is derived from an EMBL/GenBank/DDBJ whole genome shotgun (WGS) entry which is preliminary data.</text>
</comment>
<gene>
    <name evidence="3" type="ORF">RN001_001389</name>
</gene>
<sequence length="158" mass="17913">MADEITNALKRTTRIQLTKCVNTANELLNEESATIEDLQLAVDKLNIINDKLKQVTRQSLTDLPPDKLDDECIKMLEYEENAETVILKIGQRIKIIEAGNQDNQREETGSLHSEGMSIQRGQERMQRNAKDSSRELEFVTKMPHHCAVVGCSNNSMKD</sequence>
<dbReference type="AlphaFoldDB" id="A0AAN7SQW4"/>
<proteinExistence type="predicted"/>
<evidence type="ECO:0000313" key="3">
    <source>
        <dbReference type="EMBL" id="KAK4885118.1"/>
    </source>
</evidence>
<evidence type="ECO:0000256" key="2">
    <source>
        <dbReference type="SAM" id="MobiDB-lite"/>
    </source>
</evidence>
<evidence type="ECO:0000256" key="1">
    <source>
        <dbReference type="SAM" id="Coils"/>
    </source>
</evidence>
<reference evidence="4" key="1">
    <citation type="submission" date="2023-01" db="EMBL/GenBank/DDBJ databases">
        <title>Key to firefly adult light organ development and bioluminescence: homeobox transcription factors regulate luciferase expression and transportation to peroxisome.</title>
        <authorList>
            <person name="Fu X."/>
        </authorList>
    </citation>
    <scope>NUCLEOTIDE SEQUENCE [LARGE SCALE GENOMIC DNA]</scope>
</reference>
<evidence type="ECO:0000313" key="4">
    <source>
        <dbReference type="Proteomes" id="UP001353858"/>
    </source>
</evidence>